<proteinExistence type="predicted"/>
<name>A0A8S9IXH4_BRACR</name>
<dbReference type="AlphaFoldDB" id="A0A8S9IXH4"/>
<organism evidence="1">
    <name type="scientific">Brassica cretica</name>
    <name type="common">Mustard</name>
    <dbReference type="NCBI Taxonomy" id="69181"/>
    <lineage>
        <taxon>Eukaryota</taxon>
        <taxon>Viridiplantae</taxon>
        <taxon>Streptophyta</taxon>
        <taxon>Embryophyta</taxon>
        <taxon>Tracheophyta</taxon>
        <taxon>Spermatophyta</taxon>
        <taxon>Magnoliopsida</taxon>
        <taxon>eudicotyledons</taxon>
        <taxon>Gunneridae</taxon>
        <taxon>Pentapetalae</taxon>
        <taxon>rosids</taxon>
        <taxon>malvids</taxon>
        <taxon>Brassicales</taxon>
        <taxon>Brassicaceae</taxon>
        <taxon>Brassiceae</taxon>
        <taxon>Brassica</taxon>
    </lineage>
</organism>
<sequence length="128" mass="14514">MSRDLRPATCDLRLIADRRLLFVLLSRNMRPAIGRKSQVANCYLTDFAGVHRYGEVDVSGSLKVLTLTVCGSREHIYRFRSTWLVLSDPGRRCLLPPPLNLLAFIEWLAAFETLAENLIVLFPFGSFS</sequence>
<accession>A0A8S9IXH4</accession>
<protein>
    <submittedName>
        <fullName evidence="1">Uncharacterized protein</fullName>
    </submittedName>
</protein>
<reference evidence="1" key="1">
    <citation type="submission" date="2019-12" db="EMBL/GenBank/DDBJ databases">
        <title>Genome sequencing and annotation of Brassica cretica.</title>
        <authorList>
            <person name="Studholme D.J."/>
            <person name="Sarris P.F."/>
        </authorList>
    </citation>
    <scope>NUCLEOTIDE SEQUENCE</scope>
    <source>
        <strain evidence="1">PFS-102/07</strain>
        <tissue evidence="1">Leaf</tissue>
    </source>
</reference>
<dbReference type="EMBL" id="QGKY02001015">
    <property type="protein sequence ID" value="KAF2574740.1"/>
    <property type="molecule type" value="Genomic_DNA"/>
</dbReference>
<evidence type="ECO:0000313" key="1">
    <source>
        <dbReference type="EMBL" id="KAF2574740.1"/>
    </source>
</evidence>
<comment type="caution">
    <text evidence="1">The sequence shown here is derived from an EMBL/GenBank/DDBJ whole genome shotgun (WGS) entry which is preliminary data.</text>
</comment>
<gene>
    <name evidence="1" type="ORF">F2Q70_00001226</name>
</gene>